<comment type="caution">
    <text evidence="1">The sequence shown here is derived from an EMBL/GenBank/DDBJ whole genome shotgun (WGS) entry which is preliminary data.</text>
</comment>
<dbReference type="SUPFAM" id="SSF51658">
    <property type="entry name" value="Xylose isomerase-like"/>
    <property type="match status" value="1"/>
</dbReference>
<evidence type="ECO:0000313" key="2">
    <source>
        <dbReference type="Proteomes" id="UP000617628"/>
    </source>
</evidence>
<dbReference type="GO" id="GO:0016853">
    <property type="term" value="F:isomerase activity"/>
    <property type="evidence" value="ECO:0007669"/>
    <property type="project" value="UniProtKB-KW"/>
</dbReference>
<sequence length="298" mass="33394">MMKELRVFIVVFVCLLAAGYGFSKSNEGTRIKGLYTYDFGGLETMEVEAVVDLLVDLKYSGIVVNGRGESSLRKFDEYMEMSEKHGDDFRVHAMYLTHPFGKYGFSDTDHRAAIDRIAGKGVDLWVWGRDKKSGSVTDEQVEKWVRGIVEYAASKKVKVVLYSHYGTYFPTALDALPLVKKIDSPFLGLSINLFHEIKSGADSVFAETFEQSGDYISTVIISGSTVGADGDNSGAESTSLEESEYDLLPFVKLIREHKTPSQIGFVNFKLTEEPEVYLKRSMDRWVELWGDAGSLIYD</sequence>
<dbReference type="Proteomes" id="UP000617628">
    <property type="component" value="Unassembled WGS sequence"/>
</dbReference>
<organism evidence="1 2">
    <name type="scientific">Pelagicoccus mobilis</name>
    <dbReference type="NCBI Taxonomy" id="415221"/>
    <lineage>
        <taxon>Bacteria</taxon>
        <taxon>Pseudomonadati</taxon>
        <taxon>Verrucomicrobiota</taxon>
        <taxon>Opitutia</taxon>
        <taxon>Puniceicoccales</taxon>
        <taxon>Pelagicoccaceae</taxon>
        <taxon>Pelagicoccus</taxon>
    </lineage>
</organism>
<keyword evidence="2" id="KW-1185">Reference proteome</keyword>
<dbReference type="AlphaFoldDB" id="A0A934S394"/>
<dbReference type="EMBL" id="JAENIL010000039">
    <property type="protein sequence ID" value="MBK1879012.1"/>
    <property type="molecule type" value="Genomic_DNA"/>
</dbReference>
<proteinExistence type="predicted"/>
<name>A0A934S394_9BACT</name>
<dbReference type="RefSeq" id="WP_200357226.1">
    <property type="nucleotide sequence ID" value="NZ_JAENIL010000039.1"/>
</dbReference>
<gene>
    <name evidence="1" type="ORF">JIN87_19160</name>
</gene>
<reference evidence="1" key="1">
    <citation type="submission" date="2021-01" db="EMBL/GenBank/DDBJ databases">
        <title>Modified the classification status of verrucomicrobia.</title>
        <authorList>
            <person name="Feng X."/>
        </authorList>
    </citation>
    <scope>NUCLEOTIDE SEQUENCE</scope>
    <source>
        <strain evidence="1">KCTC 13126</strain>
    </source>
</reference>
<protein>
    <submittedName>
        <fullName evidence="1">Sugar phosphate isomerase/epimerase</fullName>
    </submittedName>
</protein>
<evidence type="ECO:0000313" key="1">
    <source>
        <dbReference type="EMBL" id="MBK1879012.1"/>
    </source>
</evidence>
<keyword evidence="1" id="KW-0413">Isomerase</keyword>
<dbReference type="InterPro" id="IPR036237">
    <property type="entry name" value="Xyl_isomerase-like_sf"/>
</dbReference>
<accession>A0A934S394</accession>
<dbReference type="Gene3D" id="3.20.20.150">
    <property type="entry name" value="Divalent-metal-dependent TIM barrel enzymes"/>
    <property type="match status" value="1"/>
</dbReference>